<reference evidence="5" key="1">
    <citation type="submission" date="2015-01" db="EMBL/GenBank/DDBJ databases">
        <authorList>
            <person name="Durling Mikael"/>
        </authorList>
    </citation>
    <scope>NUCLEOTIDE SEQUENCE</scope>
</reference>
<reference evidence="6" key="2">
    <citation type="submission" date="2020-10" db="EMBL/GenBank/DDBJ databases">
        <title>High-Quality Genome Resource of Clonostachys rosea strain S41 by Oxford Nanopore Long-Read Sequencing.</title>
        <authorList>
            <person name="Wang H."/>
        </authorList>
    </citation>
    <scope>NUCLEOTIDE SEQUENCE</scope>
    <source>
        <strain evidence="6">S41</strain>
    </source>
</reference>
<name>A0A0B7JX69_BIOOC</name>
<feature type="region of interest" description="Disordered" evidence="4">
    <location>
        <begin position="1"/>
        <end position="127"/>
    </location>
</feature>
<keyword evidence="2" id="KW-0564">Palmitate</keyword>
<proteinExistence type="predicted"/>
<dbReference type="InterPro" id="IPR031632">
    <property type="entry name" value="SVIP"/>
</dbReference>
<evidence type="ECO:0000256" key="2">
    <source>
        <dbReference type="ARBA" id="ARBA00023139"/>
    </source>
</evidence>
<protein>
    <submittedName>
        <fullName evidence="5">Uncharacterized protein</fullName>
    </submittedName>
</protein>
<dbReference type="AlphaFoldDB" id="A0A0B7JX69"/>
<dbReference type="Pfam" id="PF15811">
    <property type="entry name" value="SVIP"/>
    <property type="match status" value="1"/>
</dbReference>
<dbReference type="EMBL" id="CDPU01000006">
    <property type="protein sequence ID" value="CEO47091.1"/>
    <property type="molecule type" value="Genomic_DNA"/>
</dbReference>
<organism evidence="5">
    <name type="scientific">Bionectria ochroleuca</name>
    <name type="common">Gliocladium roseum</name>
    <dbReference type="NCBI Taxonomy" id="29856"/>
    <lineage>
        <taxon>Eukaryota</taxon>
        <taxon>Fungi</taxon>
        <taxon>Dikarya</taxon>
        <taxon>Ascomycota</taxon>
        <taxon>Pezizomycotina</taxon>
        <taxon>Sordariomycetes</taxon>
        <taxon>Hypocreomycetidae</taxon>
        <taxon>Hypocreales</taxon>
        <taxon>Bionectriaceae</taxon>
        <taxon>Clonostachys</taxon>
    </lineage>
</organism>
<keyword evidence="1" id="KW-0519">Myristate</keyword>
<feature type="compositionally biased region" description="Polar residues" evidence="4">
    <location>
        <begin position="88"/>
        <end position="111"/>
    </location>
</feature>
<evidence type="ECO:0000313" key="5">
    <source>
        <dbReference type="EMBL" id="CEO47091.1"/>
    </source>
</evidence>
<feature type="compositionally biased region" description="Basic and acidic residues" evidence="4">
    <location>
        <begin position="112"/>
        <end position="127"/>
    </location>
</feature>
<evidence type="ECO:0000256" key="3">
    <source>
        <dbReference type="ARBA" id="ARBA00023288"/>
    </source>
</evidence>
<evidence type="ECO:0000313" key="6">
    <source>
        <dbReference type="EMBL" id="KAF9751479.1"/>
    </source>
</evidence>
<dbReference type="EMBL" id="JADCTT010000005">
    <property type="protein sequence ID" value="KAF9751479.1"/>
    <property type="molecule type" value="Genomic_DNA"/>
</dbReference>
<evidence type="ECO:0000256" key="1">
    <source>
        <dbReference type="ARBA" id="ARBA00022707"/>
    </source>
</evidence>
<gene>
    <name evidence="5" type="ORF">BN869_000003146_1</name>
    <name evidence="6" type="ORF">IM811_013273</name>
</gene>
<feature type="compositionally biased region" description="Basic and acidic residues" evidence="4">
    <location>
        <begin position="64"/>
        <end position="78"/>
    </location>
</feature>
<keyword evidence="3" id="KW-0449">Lipoprotein</keyword>
<accession>A0A0B7JX69</accession>
<evidence type="ECO:0000256" key="4">
    <source>
        <dbReference type="SAM" id="MobiDB-lite"/>
    </source>
</evidence>
<sequence>MGNICGKTESDNFSSPGRTVGSVPPDPSVPKTAPVPRKVGGPPRTLGGGSDSQPTKPTAGAADTDARRRAAEAAEARAKAANKPGGKLQSQLNAQKKQTRTDTLQESSNQELRSRDADEAAKMRNWD</sequence>
<dbReference type="Proteomes" id="UP000616885">
    <property type="component" value="Unassembled WGS sequence"/>
</dbReference>